<dbReference type="RefSeq" id="WP_274691540.1">
    <property type="nucleotide sequence ID" value="NZ_JAPMOU010000056.1"/>
</dbReference>
<name>A0ABT5UFS4_9GAMM</name>
<accession>A0ABT5UFS4</accession>
<dbReference type="EMBL" id="JAPMOU010000056">
    <property type="protein sequence ID" value="MDE1465229.1"/>
    <property type="molecule type" value="Genomic_DNA"/>
</dbReference>
<keyword evidence="2" id="KW-1185">Reference proteome</keyword>
<comment type="caution">
    <text evidence="1">The sequence shown here is derived from an EMBL/GenBank/DDBJ whole genome shotgun (WGS) entry which is preliminary data.</text>
</comment>
<gene>
    <name evidence="1" type="ORF">ORQ98_25015</name>
</gene>
<sequence>MNLDTIPQVSTAANPFWQFSCAVYQQPKVAKTALHFQDNWQLSINYLLFCSFCSLHNKQLSQCNSLQLWQQLAQWHQEYTLQIRKLRQKLKGYSTDEEGSLLYQLIKRMELHFEYHEQQILFRHFNELDQVSQKKPADLFITNTSNYLNSINQFPFQELLTALSAWFNEITQYWQTISAKRQK</sequence>
<evidence type="ECO:0000313" key="1">
    <source>
        <dbReference type="EMBL" id="MDE1465229.1"/>
    </source>
</evidence>
<proteinExistence type="predicted"/>
<dbReference type="Pfam" id="PF09523">
    <property type="entry name" value="DUF2390"/>
    <property type="match status" value="1"/>
</dbReference>
<dbReference type="InterPro" id="IPR012659">
    <property type="entry name" value="CHP02444"/>
</dbReference>
<dbReference type="Proteomes" id="UP001528823">
    <property type="component" value="Unassembled WGS sequence"/>
</dbReference>
<reference evidence="1 2" key="1">
    <citation type="submission" date="2022-11" db="EMBL/GenBank/DDBJ databases">
        <title>Spartinivicinus poritis sp. nov., isolated from scleractinian coral Porites lutea.</title>
        <authorList>
            <person name="Zhang G."/>
            <person name="Cai L."/>
            <person name="Wei Q."/>
        </authorList>
    </citation>
    <scope>NUCLEOTIDE SEQUENCE [LARGE SCALE GENOMIC DNA]</scope>
    <source>
        <strain evidence="1 2">A2-2</strain>
    </source>
</reference>
<dbReference type="NCBIfam" id="TIGR02444">
    <property type="entry name" value="TIGR02444 family protein"/>
    <property type="match status" value="1"/>
</dbReference>
<organism evidence="1 2">
    <name type="scientific">Spartinivicinus poritis</name>
    <dbReference type="NCBI Taxonomy" id="2994640"/>
    <lineage>
        <taxon>Bacteria</taxon>
        <taxon>Pseudomonadati</taxon>
        <taxon>Pseudomonadota</taxon>
        <taxon>Gammaproteobacteria</taxon>
        <taxon>Oceanospirillales</taxon>
        <taxon>Zooshikellaceae</taxon>
        <taxon>Spartinivicinus</taxon>
    </lineage>
</organism>
<protein>
    <submittedName>
        <fullName evidence="1">TIGR02444 family protein</fullName>
    </submittedName>
</protein>
<evidence type="ECO:0000313" key="2">
    <source>
        <dbReference type="Proteomes" id="UP001528823"/>
    </source>
</evidence>